<protein>
    <submittedName>
        <fullName evidence="2">Acetyltransferase (GNAT) domain-containing protein</fullName>
    </submittedName>
</protein>
<gene>
    <name evidence="2" type="ORF">SAMN05660686_01573</name>
</gene>
<reference evidence="2 3" key="1">
    <citation type="submission" date="2016-10" db="EMBL/GenBank/DDBJ databases">
        <authorList>
            <person name="Varghese N."/>
            <person name="Submissions S."/>
        </authorList>
    </citation>
    <scope>NUCLEOTIDE SEQUENCE [LARGE SCALE GENOMIC DNA]</scope>
    <source>
        <strain evidence="2 3">DSM 18839</strain>
    </source>
</reference>
<feature type="domain" description="BioF2-like acetyltransferase" evidence="1">
    <location>
        <begin position="116"/>
        <end position="237"/>
    </location>
</feature>
<dbReference type="RefSeq" id="WP_093149431.1">
    <property type="nucleotide sequence ID" value="NZ_FNBW01000004.1"/>
</dbReference>
<proteinExistence type="predicted"/>
<dbReference type="OrthoDB" id="7375995at2"/>
<dbReference type="EMBL" id="FNBW01000004">
    <property type="protein sequence ID" value="SDF53480.1"/>
    <property type="molecule type" value="Genomic_DNA"/>
</dbReference>
<name>A0A8G2BHX7_9PROT</name>
<keyword evidence="2" id="KW-0808">Transferase</keyword>
<dbReference type="Gene3D" id="3.40.630.30">
    <property type="match status" value="1"/>
</dbReference>
<dbReference type="Proteomes" id="UP000198615">
    <property type="component" value="Unassembled WGS sequence"/>
</dbReference>
<dbReference type="AlphaFoldDB" id="A0A8G2BHX7"/>
<comment type="caution">
    <text evidence="2">The sequence shown here is derived from an EMBL/GenBank/DDBJ whole genome shotgun (WGS) entry which is preliminary data.</text>
</comment>
<dbReference type="InterPro" id="IPR016181">
    <property type="entry name" value="Acyl_CoA_acyltransferase"/>
</dbReference>
<dbReference type="SUPFAM" id="SSF55729">
    <property type="entry name" value="Acyl-CoA N-acyltransferases (Nat)"/>
    <property type="match status" value="1"/>
</dbReference>
<sequence length="296" mass="31191">MSGPYGRRSYVESLTRDGCRVAPLWGGHVLLRPLPAGGGIDAASAYPMGGFDATVDPAEGRETLRAAGAVALSVVADPLNAPDAAWLAAHADLHRRLKTHYVVDRAAGPFAPSRHHRYEIRRAQRQVTVDRVALPQVMARWEELYGQLVVRHRIQAGARLGTPHFAALATDPQALVLAARVAGEIAAVSIWLSDGEVAHNHLGASSEAGYAAGAGYALYAAAIEALSGCRVLDLGGAPGLADDPSHGLARFKRGFANAERATWLSGFILDRAGYDAAVAVSGVDPSSGYFPAYRGR</sequence>
<evidence type="ECO:0000259" key="1">
    <source>
        <dbReference type="Pfam" id="PF13480"/>
    </source>
</evidence>
<accession>A0A8G2BHX7</accession>
<keyword evidence="3" id="KW-1185">Reference proteome</keyword>
<evidence type="ECO:0000313" key="3">
    <source>
        <dbReference type="Proteomes" id="UP000198615"/>
    </source>
</evidence>
<dbReference type="GO" id="GO:0016740">
    <property type="term" value="F:transferase activity"/>
    <property type="evidence" value="ECO:0007669"/>
    <property type="project" value="UniProtKB-KW"/>
</dbReference>
<dbReference type="InterPro" id="IPR038740">
    <property type="entry name" value="BioF2-like_GNAT_dom"/>
</dbReference>
<organism evidence="2 3">
    <name type="scientific">Thalassobaculum litoreum DSM 18839</name>
    <dbReference type="NCBI Taxonomy" id="1123362"/>
    <lineage>
        <taxon>Bacteria</taxon>
        <taxon>Pseudomonadati</taxon>
        <taxon>Pseudomonadota</taxon>
        <taxon>Alphaproteobacteria</taxon>
        <taxon>Rhodospirillales</taxon>
        <taxon>Thalassobaculaceae</taxon>
        <taxon>Thalassobaculum</taxon>
    </lineage>
</organism>
<dbReference type="Pfam" id="PF13480">
    <property type="entry name" value="Acetyltransf_6"/>
    <property type="match status" value="1"/>
</dbReference>
<evidence type="ECO:0000313" key="2">
    <source>
        <dbReference type="EMBL" id="SDF53480.1"/>
    </source>
</evidence>